<protein>
    <submittedName>
        <fullName evidence="1">Uncharacterized protein</fullName>
    </submittedName>
</protein>
<evidence type="ECO:0000313" key="2">
    <source>
        <dbReference type="Proteomes" id="UP000768646"/>
    </source>
</evidence>
<keyword evidence="2" id="KW-1185">Reference proteome</keyword>
<dbReference type="EMBL" id="JABTEG010000001">
    <property type="protein sequence ID" value="KAG4306207.1"/>
    <property type="molecule type" value="Genomic_DNA"/>
</dbReference>
<proteinExistence type="predicted"/>
<evidence type="ECO:0000313" key="1">
    <source>
        <dbReference type="EMBL" id="KAG4306207.1"/>
    </source>
</evidence>
<name>A0ACB7CHD0_9ASCO</name>
<accession>A0ACB7CHD0</accession>
<reference evidence="1 2" key="1">
    <citation type="journal article" date="2021" name="Commun. Biol.">
        <title>Genomic insights into the host specific adaptation of the Pneumocystis genus.</title>
        <authorList>
            <person name="Cisse O.H."/>
            <person name="Ma L."/>
            <person name="Dekker J.P."/>
            <person name="Khil P.P."/>
            <person name="Youn J.-H."/>
            <person name="Brenchley J.M."/>
            <person name="Blair R."/>
            <person name="Pahar B."/>
            <person name="Chabe M."/>
            <person name="Van Rompay K.K.A."/>
            <person name="Keesler R."/>
            <person name="Sukura A."/>
            <person name="Hirsch V."/>
            <person name="Kutty G."/>
            <person name="Liu Y."/>
            <person name="Peng L."/>
            <person name="Chen J."/>
            <person name="Song J."/>
            <person name="Weissenbacher-Lang C."/>
            <person name="Xu J."/>
            <person name="Upham N.S."/>
            <person name="Stajich J.E."/>
            <person name="Cuomo C.A."/>
            <person name="Cushion M.T."/>
            <person name="Kovacs J.A."/>
        </authorList>
    </citation>
    <scope>NUCLEOTIDE SEQUENCE [LARGE SCALE GENOMIC DNA]</scope>
    <source>
        <strain evidence="1 2">RABM</strain>
    </source>
</reference>
<dbReference type="Proteomes" id="UP000768646">
    <property type="component" value="Unassembled WGS sequence"/>
</dbReference>
<sequence length="339" mass="37380">MAHRLRVGCGVYAQATASEASRCTGCMRGECALAILAQRPSSQRAKPSIHRTAPTRRDELADYQHRPGALRLKGQDKQPKRRVKAGPAGHAGGPGGPDGPSEPGEPGGSGDAGDAGGVKMLSTQAAQAVQAAQAARVAEAYKTAAEQRKTASAAGKKRKRVSLRHAPCTIRFGSVLSEKWKKERTLEQNYVEMGLVAKPNKERCMYGLGGFLSEKDDSLRLRPNEAKIQRDHQGNIVEIVYGKQKEFDEMEEDVEMKDRVPKTSVIKELREKASKIIKTERKPSKNEILFLKRLIDRYGEDVDAMAKDIKLNVMQQTAADLRRRIKRLNKEKNKTGSVL</sequence>
<comment type="caution">
    <text evidence="1">The sequence shown here is derived from an EMBL/GenBank/DDBJ whole genome shotgun (WGS) entry which is preliminary data.</text>
</comment>
<gene>
    <name evidence="1" type="ORF">PORY_000195</name>
</gene>
<organism evidence="1 2">
    <name type="scientific">Pneumocystis oryctolagi</name>
    <dbReference type="NCBI Taxonomy" id="42067"/>
    <lineage>
        <taxon>Eukaryota</taxon>
        <taxon>Fungi</taxon>
        <taxon>Dikarya</taxon>
        <taxon>Ascomycota</taxon>
        <taxon>Taphrinomycotina</taxon>
        <taxon>Pneumocystomycetes</taxon>
        <taxon>Pneumocystaceae</taxon>
        <taxon>Pneumocystis</taxon>
    </lineage>
</organism>